<proteinExistence type="predicted"/>
<dbReference type="Pfam" id="PF00196">
    <property type="entry name" value="GerE"/>
    <property type="match status" value="1"/>
</dbReference>
<dbReference type="PANTHER" id="PTHR43214">
    <property type="entry name" value="TWO-COMPONENT RESPONSE REGULATOR"/>
    <property type="match status" value="1"/>
</dbReference>
<name>A0A6J4SUU1_9SPHN</name>
<organism evidence="5">
    <name type="scientific">uncultured Sphingomonadaceae bacterium</name>
    <dbReference type="NCBI Taxonomy" id="169976"/>
    <lineage>
        <taxon>Bacteria</taxon>
        <taxon>Pseudomonadati</taxon>
        <taxon>Pseudomonadota</taxon>
        <taxon>Alphaproteobacteria</taxon>
        <taxon>Sphingomonadales</taxon>
        <taxon>Sphingomonadaceae</taxon>
        <taxon>environmental samples</taxon>
    </lineage>
</organism>
<evidence type="ECO:0000313" key="5">
    <source>
        <dbReference type="EMBL" id="CAA9505907.1"/>
    </source>
</evidence>
<dbReference type="CDD" id="cd06170">
    <property type="entry name" value="LuxR_C_like"/>
    <property type="match status" value="1"/>
</dbReference>
<accession>A0A6J4SUU1</accession>
<feature type="transmembrane region" description="Helical" evidence="3">
    <location>
        <begin position="161"/>
        <end position="181"/>
    </location>
</feature>
<feature type="domain" description="HTH luxR-type" evidence="4">
    <location>
        <begin position="8"/>
        <end position="73"/>
    </location>
</feature>
<reference evidence="5" key="1">
    <citation type="submission" date="2020-02" db="EMBL/GenBank/DDBJ databases">
        <authorList>
            <person name="Meier V. D."/>
        </authorList>
    </citation>
    <scope>NUCLEOTIDE SEQUENCE</scope>
    <source>
        <strain evidence="5">AVDCRST_MAG91</strain>
    </source>
</reference>
<evidence type="ECO:0000256" key="1">
    <source>
        <dbReference type="ARBA" id="ARBA00023125"/>
    </source>
</evidence>
<evidence type="ECO:0000256" key="3">
    <source>
        <dbReference type="SAM" id="Phobius"/>
    </source>
</evidence>
<keyword evidence="3" id="KW-1133">Transmembrane helix</keyword>
<keyword evidence="3" id="KW-0812">Transmembrane</keyword>
<dbReference type="InterPro" id="IPR036388">
    <property type="entry name" value="WH-like_DNA-bd_sf"/>
</dbReference>
<sequence length="188" mass="20207">MVNGKSDPDSPLSQLSAGQLDVVRLVAEHKSSKEIGRELNISHHTVDQRLKKVQAILGVESRFEAARLYSATVATGVGTRDDLCGELVYQSPELLGSHKIGDKVASPGELDRSGGGPTSTLHQPQAAYGTGFQPWEDRRSWMSVLLEAGRTNELTPTARTLVIGVTTLLAILSLAMIVSLVEGMSRVF</sequence>
<dbReference type="GO" id="GO:0003677">
    <property type="term" value="F:DNA binding"/>
    <property type="evidence" value="ECO:0007669"/>
    <property type="project" value="UniProtKB-KW"/>
</dbReference>
<gene>
    <name evidence="5" type="ORF">AVDCRST_MAG91-1328</name>
</gene>
<dbReference type="SMART" id="SM00421">
    <property type="entry name" value="HTH_LUXR"/>
    <property type="match status" value="1"/>
</dbReference>
<dbReference type="GO" id="GO:0006355">
    <property type="term" value="P:regulation of DNA-templated transcription"/>
    <property type="evidence" value="ECO:0007669"/>
    <property type="project" value="InterPro"/>
</dbReference>
<keyword evidence="1" id="KW-0238">DNA-binding</keyword>
<feature type="region of interest" description="Disordered" evidence="2">
    <location>
        <begin position="100"/>
        <end position="131"/>
    </location>
</feature>
<protein>
    <recommendedName>
        <fullName evidence="4">HTH luxR-type domain-containing protein</fullName>
    </recommendedName>
</protein>
<dbReference type="AlphaFoldDB" id="A0A6J4SUU1"/>
<evidence type="ECO:0000256" key="2">
    <source>
        <dbReference type="SAM" id="MobiDB-lite"/>
    </source>
</evidence>
<dbReference type="Gene3D" id="1.10.10.10">
    <property type="entry name" value="Winged helix-like DNA-binding domain superfamily/Winged helix DNA-binding domain"/>
    <property type="match status" value="1"/>
</dbReference>
<dbReference type="InterPro" id="IPR000792">
    <property type="entry name" value="Tscrpt_reg_LuxR_C"/>
</dbReference>
<dbReference type="InterPro" id="IPR039420">
    <property type="entry name" value="WalR-like"/>
</dbReference>
<dbReference type="InterPro" id="IPR016032">
    <property type="entry name" value="Sig_transdc_resp-reg_C-effctor"/>
</dbReference>
<keyword evidence="3" id="KW-0472">Membrane</keyword>
<dbReference type="EMBL" id="CADCVX010000266">
    <property type="protein sequence ID" value="CAA9505907.1"/>
    <property type="molecule type" value="Genomic_DNA"/>
</dbReference>
<dbReference type="SUPFAM" id="SSF46894">
    <property type="entry name" value="C-terminal effector domain of the bipartite response regulators"/>
    <property type="match status" value="1"/>
</dbReference>
<dbReference type="PROSITE" id="PS50043">
    <property type="entry name" value="HTH_LUXR_2"/>
    <property type="match status" value="1"/>
</dbReference>
<evidence type="ECO:0000259" key="4">
    <source>
        <dbReference type="PROSITE" id="PS50043"/>
    </source>
</evidence>